<dbReference type="PANTHER" id="PTHR21325">
    <property type="entry name" value="PHOSPHOLIPASE B, PLB1"/>
    <property type="match status" value="1"/>
</dbReference>
<dbReference type="RefSeq" id="XP_008483026.2">
    <property type="nucleotide sequence ID" value="XM_008484804.3"/>
</dbReference>
<dbReference type="KEGG" id="dci:103519714"/>
<gene>
    <name evidence="3" type="primary">LOC103519714</name>
</gene>
<organism evidence="2 3">
    <name type="scientific">Diaphorina citri</name>
    <name type="common">Asian citrus psyllid</name>
    <dbReference type="NCBI Taxonomy" id="121845"/>
    <lineage>
        <taxon>Eukaryota</taxon>
        <taxon>Metazoa</taxon>
        <taxon>Ecdysozoa</taxon>
        <taxon>Arthropoda</taxon>
        <taxon>Hexapoda</taxon>
        <taxon>Insecta</taxon>
        <taxon>Pterygota</taxon>
        <taxon>Neoptera</taxon>
        <taxon>Paraneoptera</taxon>
        <taxon>Hemiptera</taxon>
        <taxon>Sternorrhyncha</taxon>
        <taxon>Psylloidea</taxon>
        <taxon>Psyllidae</taxon>
        <taxon>Diaphorininae</taxon>
        <taxon>Diaphorina</taxon>
    </lineage>
</organism>
<dbReference type="CDD" id="cd01824">
    <property type="entry name" value="Phospholipase_B_like"/>
    <property type="match status" value="1"/>
</dbReference>
<dbReference type="InterPro" id="IPR035547">
    <property type="entry name" value="Phospholipase_B"/>
</dbReference>
<dbReference type="PANTHER" id="PTHR21325:SF31">
    <property type="entry name" value="GH22081P-RELATED"/>
    <property type="match status" value="1"/>
</dbReference>
<dbReference type="PaxDb" id="121845-A0A1S3DJ89"/>
<dbReference type="SUPFAM" id="SSF52266">
    <property type="entry name" value="SGNH hydrolase"/>
    <property type="match status" value="1"/>
</dbReference>
<reference evidence="3" key="1">
    <citation type="submission" date="2025-08" db="UniProtKB">
        <authorList>
            <consortium name="RefSeq"/>
        </authorList>
    </citation>
    <scope>IDENTIFICATION</scope>
</reference>
<dbReference type="Proteomes" id="UP000079169">
    <property type="component" value="Unplaced"/>
</dbReference>
<keyword evidence="2" id="KW-1185">Reference proteome</keyword>
<dbReference type="InterPro" id="IPR012337">
    <property type="entry name" value="RNaseH-like_sf"/>
</dbReference>
<dbReference type="GO" id="GO:0015074">
    <property type="term" value="P:DNA integration"/>
    <property type="evidence" value="ECO:0007669"/>
    <property type="project" value="InterPro"/>
</dbReference>
<dbReference type="GO" id="GO:0003676">
    <property type="term" value="F:nucleic acid binding"/>
    <property type="evidence" value="ECO:0007669"/>
    <property type="project" value="InterPro"/>
</dbReference>
<proteinExistence type="predicted"/>
<evidence type="ECO:0000313" key="3">
    <source>
        <dbReference type="RefSeq" id="XP_008483026.2"/>
    </source>
</evidence>
<dbReference type="Pfam" id="PF00657">
    <property type="entry name" value="Lipase_GDSL"/>
    <property type="match status" value="1"/>
</dbReference>
<evidence type="ECO:0000259" key="1">
    <source>
        <dbReference type="PROSITE" id="PS50994"/>
    </source>
</evidence>
<accession>A0A1S3DJ89</accession>
<dbReference type="Pfam" id="PF00665">
    <property type="entry name" value="rve"/>
    <property type="match status" value="1"/>
</dbReference>
<dbReference type="InterPro" id="IPR001584">
    <property type="entry name" value="Integrase_cat-core"/>
</dbReference>
<dbReference type="InterPro" id="IPR041588">
    <property type="entry name" value="Integrase_H2C2"/>
</dbReference>
<dbReference type="GeneID" id="103519714"/>
<feature type="domain" description="Integrase catalytic" evidence="1">
    <location>
        <begin position="42"/>
        <end position="197"/>
    </location>
</feature>
<dbReference type="GO" id="GO:0006644">
    <property type="term" value="P:phospholipid metabolic process"/>
    <property type="evidence" value="ECO:0007669"/>
    <property type="project" value="TreeGrafter"/>
</dbReference>
<name>A0A1S3DJ89_DIACI</name>
<dbReference type="Pfam" id="PF17921">
    <property type="entry name" value="Integrase_H2C2"/>
    <property type="match status" value="1"/>
</dbReference>
<dbReference type="SUPFAM" id="SSF53098">
    <property type="entry name" value="Ribonuclease H-like"/>
    <property type="match status" value="1"/>
</dbReference>
<dbReference type="Gene3D" id="3.30.420.10">
    <property type="entry name" value="Ribonuclease H-like superfamily/Ribonuclease H"/>
    <property type="match status" value="1"/>
</dbReference>
<evidence type="ECO:0000313" key="2">
    <source>
        <dbReference type="Proteomes" id="UP000079169"/>
    </source>
</evidence>
<dbReference type="AlphaFoldDB" id="A0A1S3DJ89"/>
<dbReference type="InterPro" id="IPR036397">
    <property type="entry name" value="RNaseH_sf"/>
</dbReference>
<dbReference type="PROSITE" id="PS50994">
    <property type="entry name" value="INTEGRASE"/>
    <property type="match status" value="1"/>
</dbReference>
<sequence>MKALARSYCYWSGMDKEIERVARSCSSCSVNANENAKVEVHPWELPDGAWQRIHIDFAGPIKGQMILVIVDAYSKWTELFVTKTTTSTWVINKLRQLFTCFGLPVTLVSDNGSQFTSKEFEDFLREQGISHLTSAPYHPSSNGLAERGVQSMKQSLRKMSEDGGTLESKIQNFLIQYRRSPHSSTGRNESLILYPPRQDGVRKQLYISSEISFPCENSTRFGRSKVRPDNVHKLRPGDIDVVGAMGDSLVAGNGALEEYALGTFIEYRGVSWCAGGDGIWRQYMTLPNILKEFNPNVAGYSIGQGEFLAPNSHMNVAFPVSADEDALRQAQHLIKKMKREPGIDFKHDWKLITIFFGANDLCSGQCYNKEGTTALQHQKKLKLALDYLQDHMPRTFVNLVPVLGKLNESS</sequence>
<dbReference type="GO" id="GO:0004620">
    <property type="term" value="F:phospholipase activity"/>
    <property type="evidence" value="ECO:0007669"/>
    <property type="project" value="InterPro"/>
</dbReference>
<dbReference type="STRING" id="121845.A0A1S3DJ89"/>
<dbReference type="InterPro" id="IPR038885">
    <property type="entry name" value="PLB1"/>
</dbReference>
<dbReference type="FunFam" id="3.30.420.10:FF:000063">
    <property type="entry name" value="Retrovirus-related Pol polyprotein from transposon 297-like Protein"/>
    <property type="match status" value="1"/>
</dbReference>
<protein>
    <submittedName>
        <fullName evidence="3">Phospholipase B1, membrane-associated-like</fullName>
    </submittedName>
</protein>
<dbReference type="InterPro" id="IPR001087">
    <property type="entry name" value="GDSL"/>
</dbReference>